<proteinExistence type="predicted"/>
<protein>
    <submittedName>
        <fullName evidence="1">Uncharacterized protein</fullName>
    </submittedName>
</protein>
<gene>
    <name evidence="1" type="ORF">DEO72_LG2g4848</name>
</gene>
<dbReference type="EMBL" id="CP039346">
    <property type="protein sequence ID" value="QCD84494.1"/>
    <property type="molecule type" value="Genomic_DNA"/>
</dbReference>
<accession>A0A4D6L7U8</accession>
<sequence length="75" mass="8672">MDRDLRPLTVDKDALQLSNAKYKKEEVKIYVEHLVQANDVEDEATDVNDEVVEVIDMNDEVVEVEVEVVKEWLLA</sequence>
<reference evidence="1 2" key="1">
    <citation type="submission" date="2019-04" db="EMBL/GenBank/DDBJ databases">
        <title>An improved genome assembly and genetic linkage map for asparagus bean, Vigna unguiculata ssp. sesquipedialis.</title>
        <authorList>
            <person name="Xia Q."/>
            <person name="Zhang R."/>
            <person name="Dong Y."/>
        </authorList>
    </citation>
    <scope>NUCLEOTIDE SEQUENCE [LARGE SCALE GENOMIC DNA]</scope>
    <source>
        <tissue evidence="1">Leaf</tissue>
    </source>
</reference>
<evidence type="ECO:0000313" key="1">
    <source>
        <dbReference type="EMBL" id="QCD84494.1"/>
    </source>
</evidence>
<evidence type="ECO:0000313" key="2">
    <source>
        <dbReference type="Proteomes" id="UP000501690"/>
    </source>
</evidence>
<keyword evidence="2" id="KW-1185">Reference proteome</keyword>
<dbReference type="Proteomes" id="UP000501690">
    <property type="component" value="Linkage Group LG2"/>
</dbReference>
<dbReference type="AlphaFoldDB" id="A0A4D6L7U8"/>
<organism evidence="1 2">
    <name type="scientific">Vigna unguiculata</name>
    <name type="common">Cowpea</name>
    <dbReference type="NCBI Taxonomy" id="3917"/>
    <lineage>
        <taxon>Eukaryota</taxon>
        <taxon>Viridiplantae</taxon>
        <taxon>Streptophyta</taxon>
        <taxon>Embryophyta</taxon>
        <taxon>Tracheophyta</taxon>
        <taxon>Spermatophyta</taxon>
        <taxon>Magnoliopsida</taxon>
        <taxon>eudicotyledons</taxon>
        <taxon>Gunneridae</taxon>
        <taxon>Pentapetalae</taxon>
        <taxon>rosids</taxon>
        <taxon>fabids</taxon>
        <taxon>Fabales</taxon>
        <taxon>Fabaceae</taxon>
        <taxon>Papilionoideae</taxon>
        <taxon>50 kb inversion clade</taxon>
        <taxon>NPAAA clade</taxon>
        <taxon>indigoferoid/millettioid clade</taxon>
        <taxon>Phaseoleae</taxon>
        <taxon>Vigna</taxon>
    </lineage>
</organism>
<name>A0A4D6L7U8_VIGUN</name>